<dbReference type="InterPro" id="IPR015942">
    <property type="entry name" value="Asp/Glu/hydantoin_racemase"/>
</dbReference>
<dbReference type="SUPFAM" id="SSF53681">
    <property type="entry name" value="Aspartate/glutamate racemase"/>
    <property type="match status" value="2"/>
</dbReference>
<dbReference type="GO" id="GO:0071555">
    <property type="term" value="P:cell wall organization"/>
    <property type="evidence" value="ECO:0007669"/>
    <property type="project" value="UniProtKB-KW"/>
</dbReference>
<reference evidence="9" key="2">
    <citation type="submission" date="2011-01" db="EMBL/GenBank/DDBJ databases">
        <title>The complete genome of Deinococcus maricopensis DSM 21211.</title>
        <authorList>
            <consortium name="US DOE Joint Genome Institute (JGI-PGF)"/>
            <person name="Lucas S."/>
            <person name="Copeland A."/>
            <person name="Lapidus A."/>
            <person name="Goodwin L."/>
            <person name="Pitluck S."/>
            <person name="Kyrpides N."/>
            <person name="Mavromatis K."/>
            <person name="Pagani I."/>
            <person name="Ivanova N."/>
            <person name="Ovchinnikova G."/>
            <person name="Zeytun A."/>
            <person name="Detter J.C."/>
            <person name="Han C."/>
            <person name="Land M."/>
            <person name="Hauser L."/>
            <person name="Markowitz V."/>
            <person name="Cheng J.-F."/>
            <person name="Hugenholtz P."/>
            <person name="Woyke T."/>
            <person name="Wu D."/>
            <person name="Pukall R."/>
            <person name="Gehrich-Schroeter G."/>
            <person name="Brambilla E."/>
            <person name="Klenk H.-P."/>
            <person name="Eisen J.A."/>
        </authorList>
    </citation>
    <scope>NUCLEOTIDE SEQUENCE [LARGE SCALE GENOMIC DNA]</scope>
    <source>
        <strain evidence="9">DSM 21211 / LMG 22137 / NRRL B-23946 / LB-34</strain>
    </source>
</reference>
<dbReference type="UniPathway" id="UPA00219"/>
<dbReference type="HAMAP" id="MF_00258">
    <property type="entry name" value="Glu_racemase"/>
    <property type="match status" value="1"/>
</dbReference>
<dbReference type="OrthoDB" id="9801055at2"/>
<keyword evidence="3 7" id="KW-0133">Cell shape</keyword>
<dbReference type="Proteomes" id="UP000008635">
    <property type="component" value="Chromosome"/>
</dbReference>
<evidence type="ECO:0000256" key="2">
    <source>
        <dbReference type="ARBA" id="ARBA00013090"/>
    </source>
</evidence>
<dbReference type="RefSeq" id="WP_013557560.1">
    <property type="nucleotide sequence ID" value="NC_014958.1"/>
</dbReference>
<protein>
    <recommendedName>
        <fullName evidence="2 7">Glutamate racemase</fullName>
        <ecNumber evidence="2 7">5.1.1.3</ecNumber>
    </recommendedName>
</protein>
<feature type="binding site" evidence="7">
    <location>
        <begin position="16"/>
        <end position="17"/>
    </location>
    <ligand>
        <name>substrate</name>
    </ligand>
</feature>
<comment type="function">
    <text evidence="7">Provides the (R)-glutamate required for cell wall biosynthesis.</text>
</comment>
<feature type="active site" description="Proton donor/acceptor" evidence="7">
    <location>
        <position position="79"/>
    </location>
</feature>
<evidence type="ECO:0000256" key="5">
    <source>
        <dbReference type="ARBA" id="ARBA00023235"/>
    </source>
</evidence>
<dbReference type="PROSITE" id="PS00923">
    <property type="entry name" value="ASP_GLU_RACEMASE_1"/>
    <property type="match status" value="1"/>
</dbReference>
<reference evidence="8 9" key="1">
    <citation type="journal article" date="2011" name="Stand. Genomic Sci.">
        <title>Complete genome sequence of Deinococcus maricopensis type strain (LB-34).</title>
        <authorList>
            <person name="Pukall R."/>
            <person name="Zeytun A."/>
            <person name="Lucas S."/>
            <person name="Lapidus A."/>
            <person name="Hammon N."/>
            <person name="Deshpande S."/>
            <person name="Nolan M."/>
            <person name="Cheng J.F."/>
            <person name="Pitluck S."/>
            <person name="Liolios K."/>
            <person name="Pagani I."/>
            <person name="Mikhailova N."/>
            <person name="Ivanova N."/>
            <person name="Mavromatis K."/>
            <person name="Pati A."/>
            <person name="Tapia R."/>
            <person name="Han C."/>
            <person name="Goodwin L."/>
            <person name="Chen A."/>
            <person name="Palaniappan K."/>
            <person name="Land M."/>
            <person name="Hauser L."/>
            <person name="Chang Y.J."/>
            <person name="Jeffries C.D."/>
            <person name="Brambilla E.M."/>
            <person name="Rohde M."/>
            <person name="Goker M."/>
            <person name="Detter J.C."/>
            <person name="Woyke T."/>
            <person name="Bristow J."/>
            <person name="Eisen J.A."/>
            <person name="Markowitz V."/>
            <person name="Hugenholtz P."/>
            <person name="Kyrpides N.C."/>
            <person name="Klenk H.P."/>
        </authorList>
    </citation>
    <scope>NUCLEOTIDE SEQUENCE [LARGE SCALE GENOMIC DNA]</scope>
    <source>
        <strain evidence="9">DSM 21211 / LMG 22137 / NRRL B-23946 / LB-34</strain>
    </source>
</reference>
<dbReference type="STRING" id="709986.Deima_2417"/>
<dbReference type="PROSITE" id="PS00924">
    <property type="entry name" value="ASP_GLU_RACEMASE_2"/>
    <property type="match status" value="1"/>
</dbReference>
<organism evidence="8 9">
    <name type="scientific">Deinococcus maricopensis (strain DSM 21211 / LMG 22137 / NRRL B-23946 / LB-34)</name>
    <dbReference type="NCBI Taxonomy" id="709986"/>
    <lineage>
        <taxon>Bacteria</taxon>
        <taxon>Thermotogati</taxon>
        <taxon>Deinococcota</taxon>
        <taxon>Deinococci</taxon>
        <taxon>Deinococcales</taxon>
        <taxon>Deinococcaceae</taxon>
        <taxon>Deinococcus</taxon>
    </lineage>
</organism>
<dbReference type="Gene3D" id="3.40.50.1860">
    <property type="match status" value="2"/>
</dbReference>
<accession>E8UAG6</accession>
<dbReference type="EMBL" id="CP002454">
    <property type="protein sequence ID" value="ADV68055.1"/>
    <property type="molecule type" value="Genomic_DNA"/>
</dbReference>
<dbReference type="GO" id="GO:0009252">
    <property type="term" value="P:peptidoglycan biosynthetic process"/>
    <property type="evidence" value="ECO:0007669"/>
    <property type="project" value="UniProtKB-UniRule"/>
</dbReference>
<keyword evidence="5 7" id="KW-0413">Isomerase</keyword>
<dbReference type="GO" id="GO:0008881">
    <property type="term" value="F:glutamate racemase activity"/>
    <property type="evidence" value="ECO:0007669"/>
    <property type="project" value="UniProtKB-UniRule"/>
</dbReference>
<evidence type="ECO:0000256" key="1">
    <source>
        <dbReference type="ARBA" id="ARBA00001602"/>
    </source>
</evidence>
<keyword evidence="6 7" id="KW-0961">Cell wall biogenesis/degradation</keyword>
<dbReference type="AlphaFoldDB" id="E8UAG6"/>
<evidence type="ECO:0000313" key="8">
    <source>
        <dbReference type="EMBL" id="ADV68055.1"/>
    </source>
</evidence>
<dbReference type="PANTHER" id="PTHR21198:SF2">
    <property type="entry name" value="GLUTAMATE RACEMASE"/>
    <property type="match status" value="1"/>
</dbReference>
<sequence>MTAADPHPHAPIGVFDSGVGGLSVLAALRRELPNEDYLYLADTAHVPYGPRADDDIRDLTGRAARWLFDHGAKSVVVACNTASAFSLAPLRAWAGDARPVVGLVPAVKPAVAATRSGVIGVLATPATLRGALLQDVVAQHATPRGVRVVPCADLRLVPLVESGLADAPETLAALRETLDPVVGAGADALVLGCTHYPFLTSALRHLYGPDLALFDSGAGVARRTRAVLAERGLLRAPTGTPGTVRAFTTGDPAASAGIIERLHGAPLGVTRAHATLALS</sequence>
<feature type="active site" description="Proton donor/acceptor" evidence="7">
    <location>
        <position position="193"/>
    </location>
</feature>
<proteinExistence type="inferred from homology"/>
<dbReference type="PANTHER" id="PTHR21198">
    <property type="entry name" value="GLUTAMATE RACEMASE"/>
    <property type="match status" value="1"/>
</dbReference>
<dbReference type="InterPro" id="IPR018187">
    <property type="entry name" value="Asp/Glu_racemase_AS_1"/>
</dbReference>
<dbReference type="HOGENOM" id="CLU_052344_2_1_0"/>
<dbReference type="InterPro" id="IPR004391">
    <property type="entry name" value="Glu_race"/>
</dbReference>
<feature type="binding site" evidence="7">
    <location>
        <begin position="80"/>
        <end position="81"/>
    </location>
    <ligand>
        <name>substrate</name>
    </ligand>
</feature>
<comment type="pathway">
    <text evidence="7">Cell wall biogenesis; peptidoglycan biosynthesis.</text>
</comment>
<gene>
    <name evidence="7" type="primary">murI</name>
    <name evidence="8" type="ordered locus">Deima_2417</name>
</gene>
<keyword evidence="4 7" id="KW-0573">Peptidoglycan synthesis</keyword>
<evidence type="ECO:0000256" key="6">
    <source>
        <dbReference type="ARBA" id="ARBA00023316"/>
    </source>
</evidence>
<dbReference type="InterPro" id="IPR033134">
    <property type="entry name" value="Asp/Glu_racemase_AS_2"/>
</dbReference>
<evidence type="ECO:0000313" key="9">
    <source>
        <dbReference type="Proteomes" id="UP000008635"/>
    </source>
</evidence>
<name>E8UAG6_DEIML</name>
<dbReference type="EC" id="5.1.1.3" evidence="2 7"/>
<dbReference type="NCBIfam" id="TIGR00067">
    <property type="entry name" value="glut_race"/>
    <property type="match status" value="1"/>
</dbReference>
<dbReference type="eggNOG" id="COG0796">
    <property type="taxonomic scope" value="Bacteria"/>
</dbReference>
<comment type="catalytic activity">
    <reaction evidence="1 7">
        <text>L-glutamate = D-glutamate</text>
        <dbReference type="Rhea" id="RHEA:12813"/>
        <dbReference type="ChEBI" id="CHEBI:29985"/>
        <dbReference type="ChEBI" id="CHEBI:29986"/>
        <dbReference type="EC" id="5.1.1.3"/>
    </reaction>
</comment>
<keyword evidence="9" id="KW-1185">Reference proteome</keyword>
<feature type="binding site" evidence="7">
    <location>
        <begin position="48"/>
        <end position="49"/>
    </location>
    <ligand>
        <name>substrate</name>
    </ligand>
</feature>
<evidence type="ECO:0000256" key="7">
    <source>
        <dbReference type="HAMAP-Rule" id="MF_00258"/>
    </source>
</evidence>
<dbReference type="KEGG" id="dmr:Deima_2417"/>
<dbReference type="InterPro" id="IPR001920">
    <property type="entry name" value="Asp/Glu_race"/>
</dbReference>
<dbReference type="GO" id="GO:0008360">
    <property type="term" value="P:regulation of cell shape"/>
    <property type="evidence" value="ECO:0007669"/>
    <property type="project" value="UniProtKB-KW"/>
</dbReference>
<evidence type="ECO:0000256" key="3">
    <source>
        <dbReference type="ARBA" id="ARBA00022960"/>
    </source>
</evidence>
<dbReference type="Pfam" id="PF01177">
    <property type="entry name" value="Asp_Glu_race"/>
    <property type="match status" value="1"/>
</dbReference>
<feature type="binding site" evidence="7">
    <location>
        <begin position="194"/>
        <end position="195"/>
    </location>
    <ligand>
        <name>substrate</name>
    </ligand>
</feature>
<comment type="similarity">
    <text evidence="7">Belongs to the aspartate/glutamate racemases family.</text>
</comment>
<evidence type="ECO:0000256" key="4">
    <source>
        <dbReference type="ARBA" id="ARBA00022984"/>
    </source>
</evidence>